<name>A0A397YWN1_BRACM</name>
<dbReference type="PANTHER" id="PTHR31286">
    <property type="entry name" value="GLYCINE-RICH CELL WALL STRUCTURAL PROTEIN 1.8-LIKE"/>
    <property type="match status" value="1"/>
</dbReference>
<evidence type="ECO:0000256" key="1">
    <source>
        <dbReference type="SAM" id="Phobius"/>
    </source>
</evidence>
<protein>
    <submittedName>
        <fullName evidence="2">Uncharacterized protein</fullName>
    </submittedName>
</protein>
<feature type="transmembrane region" description="Helical" evidence="1">
    <location>
        <begin position="349"/>
        <end position="371"/>
    </location>
</feature>
<accession>A0A397YWN1</accession>
<dbReference type="AlphaFoldDB" id="A0A397YWN1"/>
<dbReference type="InterPro" id="IPR040256">
    <property type="entry name" value="At4g02000-like"/>
</dbReference>
<dbReference type="Proteomes" id="UP000264353">
    <property type="component" value="Chromosome A6"/>
</dbReference>
<gene>
    <name evidence="2" type="ORF">BRARA_F01208</name>
</gene>
<keyword evidence="1" id="KW-1133">Transmembrane helix</keyword>
<feature type="transmembrane region" description="Helical" evidence="1">
    <location>
        <begin position="314"/>
        <end position="337"/>
    </location>
</feature>
<evidence type="ECO:0000313" key="2">
    <source>
        <dbReference type="EMBL" id="RID57862.1"/>
    </source>
</evidence>
<proteinExistence type="predicted"/>
<feature type="transmembrane region" description="Helical" evidence="1">
    <location>
        <begin position="282"/>
        <end position="302"/>
    </location>
</feature>
<reference evidence="2 3" key="1">
    <citation type="submission" date="2018-06" db="EMBL/GenBank/DDBJ databases">
        <title>WGS assembly of Brassica rapa FPsc.</title>
        <authorList>
            <person name="Bowman J."/>
            <person name="Kohchi T."/>
            <person name="Yamato K."/>
            <person name="Jenkins J."/>
            <person name="Shu S."/>
            <person name="Ishizaki K."/>
            <person name="Yamaoka S."/>
            <person name="Nishihama R."/>
            <person name="Nakamura Y."/>
            <person name="Berger F."/>
            <person name="Adam C."/>
            <person name="Aki S."/>
            <person name="Althoff F."/>
            <person name="Araki T."/>
            <person name="Arteaga-Vazquez M."/>
            <person name="Balasubrmanian S."/>
            <person name="Bauer D."/>
            <person name="Boehm C."/>
            <person name="Briginshaw L."/>
            <person name="Caballero-Perez J."/>
            <person name="Catarino B."/>
            <person name="Chen F."/>
            <person name="Chiyoda S."/>
            <person name="Chovatia M."/>
            <person name="Davies K."/>
            <person name="Delmans M."/>
            <person name="Demura T."/>
            <person name="Dierschke T."/>
            <person name="Dolan L."/>
            <person name="Dorantes-Acosta A."/>
            <person name="Eklund D."/>
            <person name="Florent S."/>
            <person name="Flores-Sandoval E."/>
            <person name="Fujiyama A."/>
            <person name="Fukuzawa H."/>
            <person name="Galik B."/>
            <person name="Grimanelli D."/>
            <person name="Grimwood J."/>
            <person name="Grossniklaus U."/>
            <person name="Hamada T."/>
            <person name="Haseloff J."/>
            <person name="Hetherington A."/>
            <person name="Higo A."/>
            <person name="Hirakawa Y."/>
            <person name="Hundley H."/>
            <person name="Ikeda Y."/>
            <person name="Inoue K."/>
            <person name="Inoue S."/>
            <person name="Ishida S."/>
            <person name="Jia Q."/>
            <person name="Kakita M."/>
            <person name="Kanazawa T."/>
            <person name="Kawai Y."/>
            <person name="Kawashima T."/>
            <person name="Kennedy M."/>
            <person name="Kinose K."/>
            <person name="Kinoshita T."/>
            <person name="Kohara Y."/>
            <person name="Koide E."/>
            <person name="Komatsu K."/>
            <person name="Kopischke S."/>
            <person name="Kubo M."/>
            <person name="Kyozuka J."/>
            <person name="Lagercrantz U."/>
            <person name="Lin S."/>
            <person name="Lindquist E."/>
            <person name="Lipzen A."/>
            <person name="Lu C."/>
            <person name="Luna E."/>
            <person name="Martienssen R."/>
            <person name="Minamino N."/>
            <person name="Mizutani M."/>
            <person name="Mizutani M."/>
            <person name="Mochizuki N."/>
            <person name="Monte I."/>
            <person name="Mosher R."/>
            <person name="Nagasaki H."/>
            <person name="Nakagami H."/>
            <person name="Naramoto S."/>
            <person name="Nishitani K."/>
            <person name="Ohtani M."/>
            <person name="Okamoto T."/>
            <person name="Okumura M."/>
            <person name="Phillips J."/>
            <person name="Pollak B."/>
            <person name="Reinders A."/>
            <person name="Roevekamp M."/>
            <person name="Sano R."/>
            <person name="Sawa S."/>
            <person name="Schmid M."/>
            <person name="Shirakawa M."/>
            <person name="Solano R."/>
            <person name="Spunde A."/>
            <person name="Suetsugu N."/>
            <person name="Sugano S."/>
            <person name="Sugiyama A."/>
            <person name="Sun R."/>
            <person name="Suzuki Y."/>
            <person name="Takenaka M."/>
            <person name="Takezawa D."/>
            <person name="Tomogane H."/>
            <person name="Tsuzuki M."/>
            <person name="Ueda T."/>
            <person name="Umeda M."/>
            <person name="Ward J."/>
            <person name="Watanabe Y."/>
            <person name="Yazaki K."/>
            <person name="Yokoyama R."/>
            <person name="Yoshitake Y."/>
            <person name="Yotsui I."/>
            <person name="Zachgo S."/>
            <person name="Schmutz J."/>
        </authorList>
    </citation>
    <scope>NUCLEOTIDE SEQUENCE [LARGE SCALE GENOMIC DNA]</scope>
    <source>
        <strain evidence="3">cv. B-3</strain>
    </source>
</reference>
<dbReference type="PANTHER" id="PTHR31286:SF65">
    <property type="entry name" value="DUF4283 DOMAIN-CONTAINING PROTEIN"/>
    <property type="match status" value="1"/>
</dbReference>
<evidence type="ECO:0000313" key="3">
    <source>
        <dbReference type="Proteomes" id="UP000264353"/>
    </source>
</evidence>
<dbReference type="EMBL" id="CM010633">
    <property type="protein sequence ID" value="RID57862.1"/>
    <property type="molecule type" value="Genomic_DNA"/>
</dbReference>
<keyword evidence="1" id="KW-0812">Transmembrane</keyword>
<keyword evidence="1" id="KW-0472">Membrane</keyword>
<sequence length="520" mass="60171">MDLRGWDPGDQRVTRDNQRVDLHHYEGSWRGLKQTGVSTKRDRVNFGGNLRINGNIWRARSLESVKALGSLRLRKSSSNIIQRRDLCDTIVVLIKTKSQDLGVLLLKGCQKNTPQSFITRRWKSQLIGSAMSVERNPKRLKISGPHFDNTGLIDEVQFDFEEEEDIDEVLRMQLFHLDYWMLSLVRWQSRKEQPYPSEIIFWVKVLGFPLEFWAAPTFERIGEALGEWLEVDLDHGRIKVKVDGYKRLCFETSVDFRGGEFHDREEALISLRYEKRRLITSLCRISVSSLLFVGSLVLVSFYPKFMNWNKDGLVGFYICCVVALLRRNFMCLGAYWCNLCFTGIYKSTGLYLVCWNILASLFIMKQILYLVSLNQVQLQSRCCELQCANWFQGDCRLSSSKIQDKGFTFFQIFSVIKGLTSSLNLDWAVRYSTVSLAIWRLPRQSQVRILDLEKNYVLELLNVKVFTELTECDFKVISRVGKENRTSGGILILVLNKVGLCLLHKLWGYCSVGTGFEDIL</sequence>
<organism evidence="2 3">
    <name type="scientific">Brassica campestris</name>
    <name type="common">Field mustard</name>
    <dbReference type="NCBI Taxonomy" id="3711"/>
    <lineage>
        <taxon>Eukaryota</taxon>
        <taxon>Viridiplantae</taxon>
        <taxon>Streptophyta</taxon>
        <taxon>Embryophyta</taxon>
        <taxon>Tracheophyta</taxon>
        <taxon>Spermatophyta</taxon>
        <taxon>Magnoliopsida</taxon>
        <taxon>eudicotyledons</taxon>
        <taxon>Gunneridae</taxon>
        <taxon>Pentapetalae</taxon>
        <taxon>rosids</taxon>
        <taxon>malvids</taxon>
        <taxon>Brassicales</taxon>
        <taxon>Brassicaceae</taxon>
        <taxon>Brassiceae</taxon>
        <taxon>Brassica</taxon>
    </lineage>
</organism>